<proteinExistence type="predicted"/>
<name>A0A9X0CD03_9CNID</name>
<dbReference type="Proteomes" id="UP001163046">
    <property type="component" value="Unassembled WGS sequence"/>
</dbReference>
<evidence type="ECO:0000313" key="2">
    <source>
        <dbReference type="Proteomes" id="UP001163046"/>
    </source>
</evidence>
<sequence>MLTKGAIAVARSMIPGALSAVDKTMKETFMRFAKSSGGFSGLYSKFGAYQKWCRTTSARAQFYERTLEMVDLITDPDNPRTGRHRELEKAEITKSEQAVLRVIDAVKELHRSVHHRGEGQALLLGFRCPCSPRCRGGCASSRNCWQGS</sequence>
<reference evidence="1" key="1">
    <citation type="submission" date="2023-01" db="EMBL/GenBank/DDBJ databases">
        <title>Genome assembly of the deep-sea coral Lophelia pertusa.</title>
        <authorList>
            <person name="Herrera S."/>
            <person name="Cordes E."/>
        </authorList>
    </citation>
    <scope>NUCLEOTIDE SEQUENCE</scope>
    <source>
        <strain evidence="1">USNM1676648</strain>
        <tissue evidence="1">Polyp</tissue>
    </source>
</reference>
<comment type="caution">
    <text evidence="1">The sequence shown here is derived from an EMBL/GenBank/DDBJ whole genome shotgun (WGS) entry which is preliminary data.</text>
</comment>
<dbReference type="AlphaFoldDB" id="A0A9X0CD03"/>
<dbReference type="OrthoDB" id="8830629at2759"/>
<keyword evidence="2" id="KW-1185">Reference proteome</keyword>
<dbReference type="EMBL" id="MU827818">
    <property type="protein sequence ID" value="KAJ7323102.1"/>
    <property type="molecule type" value="Genomic_DNA"/>
</dbReference>
<accession>A0A9X0CD03</accession>
<organism evidence="1 2">
    <name type="scientific">Desmophyllum pertusum</name>
    <dbReference type="NCBI Taxonomy" id="174260"/>
    <lineage>
        <taxon>Eukaryota</taxon>
        <taxon>Metazoa</taxon>
        <taxon>Cnidaria</taxon>
        <taxon>Anthozoa</taxon>
        <taxon>Hexacorallia</taxon>
        <taxon>Scleractinia</taxon>
        <taxon>Caryophylliina</taxon>
        <taxon>Caryophylliidae</taxon>
        <taxon>Desmophyllum</taxon>
    </lineage>
</organism>
<evidence type="ECO:0000313" key="1">
    <source>
        <dbReference type="EMBL" id="KAJ7323102.1"/>
    </source>
</evidence>
<protein>
    <submittedName>
        <fullName evidence="1">Uncharacterized protein</fullName>
    </submittedName>
</protein>
<gene>
    <name evidence="1" type="ORF">OS493_032674</name>
</gene>